<evidence type="ECO:0000313" key="2">
    <source>
        <dbReference type="EMBL" id="CAL6025212.1"/>
    </source>
</evidence>
<dbReference type="EMBL" id="CAXDID020000098">
    <property type="protein sequence ID" value="CAL6025212.1"/>
    <property type="molecule type" value="Genomic_DNA"/>
</dbReference>
<sequence>MNKTNYHFNLPQVLRIMSVRSSSDNCKPIKQNSIELFEQIINLASLEKQSTGSESSVSSDRIINLKKMIQKQTEELKLQKHRLEYIQQCEPVNAQNLCQMQINCLKLSKYYEQTKRQ</sequence>
<dbReference type="AlphaFoldDB" id="A0AA86U066"/>
<proteinExistence type="predicted"/>
<reference evidence="1" key="1">
    <citation type="submission" date="2023-06" db="EMBL/GenBank/DDBJ databases">
        <authorList>
            <person name="Kurt Z."/>
        </authorList>
    </citation>
    <scope>NUCLEOTIDE SEQUENCE</scope>
</reference>
<name>A0AA86U066_9EUKA</name>
<organism evidence="1">
    <name type="scientific">Hexamita inflata</name>
    <dbReference type="NCBI Taxonomy" id="28002"/>
    <lineage>
        <taxon>Eukaryota</taxon>
        <taxon>Metamonada</taxon>
        <taxon>Diplomonadida</taxon>
        <taxon>Hexamitidae</taxon>
        <taxon>Hexamitinae</taxon>
        <taxon>Hexamita</taxon>
    </lineage>
</organism>
<comment type="caution">
    <text evidence="1">The sequence shown here is derived from an EMBL/GenBank/DDBJ whole genome shotgun (WGS) entry which is preliminary data.</text>
</comment>
<evidence type="ECO:0000313" key="3">
    <source>
        <dbReference type="Proteomes" id="UP001642409"/>
    </source>
</evidence>
<reference evidence="2 3" key="2">
    <citation type="submission" date="2024-07" db="EMBL/GenBank/DDBJ databases">
        <authorList>
            <person name="Akdeniz Z."/>
        </authorList>
    </citation>
    <scope>NUCLEOTIDE SEQUENCE [LARGE SCALE GENOMIC DNA]</scope>
</reference>
<accession>A0AA86U066</accession>
<evidence type="ECO:0000313" key="1">
    <source>
        <dbReference type="EMBL" id="CAI9936730.1"/>
    </source>
</evidence>
<keyword evidence="3" id="KW-1185">Reference proteome</keyword>
<gene>
    <name evidence="1" type="ORF">HINF_LOCUS24375</name>
    <name evidence="2" type="ORF">HINF_LOCUS30050</name>
</gene>
<protein>
    <submittedName>
        <fullName evidence="2">Hypothetical_protein</fullName>
    </submittedName>
</protein>
<dbReference type="Proteomes" id="UP001642409">
    <property type="component" value="Unassembled WGS sequence"/>
</dbReference>
<dbReference type="EMBL" id="CATOUU010000642">
    <property type="protein sequence ID" value="CAI9936730.1"/>
    <property type="molecule type" value="Genomic_DNA"/>
</dbReference>